<dbReference type="AlphaFoldDB" id="A0A1W2C359"/>
<dbReference type="Proteomes" id="UP000192708">
    <property type="component" value="Unassembled WGS sequence"/>
</dbReference>
<evidence type="ECO:0000313" key="1">
    <source>
        <dbReference type="EMBL" id="SMC79619.1"/>
    </source>
</evidence>
<organism evidence="1 2">
    <name type="scientific">Polynucleobacter kasalickyi</name>
    <dbReference type="NCBI Taxonomy" id="1938817"/>
    <lineage>
        <taxon>Bacteria</taxon>
        <taxon>Pseudomonadati</taxon>
        <taxon>Pseudomonadota</taxon>
        <taxon>Betaproteobacteria</taxon>
        <taxon>Burkholderiales</taxon>
        <taxon>Burkholderiaceae</taxon>
        <taxon>Polynucleobacter</taxon>
    </lineage>
</organism>
<reference evidence="1 2" key="1">
    <citation type="submission" date="2017-04" db="EMBL/GenBank/DDBJ databases">
        <authorList>
            <person name="Afonso C.L."/>
            <person name="Miller P.J."/>
            <person name="Scott M.A."/>
            <person name="Spackman E."/>
            <person name="Goraichik I."/>
            <person name="Dimitrov K.M."/>
            <person name="Suarez D.L."/>
            <person name="Swayne D.E."/>
        </authorList>
    </citation>
    <scope>NUCLEOTIDE SEQUENCE [LARGE SCALE GENOMIC DNA]</scope>
    <source>
        <strain evidence="1 2">VK13</strain>
    </source>
</reference>
<protein>
    <submittedName>
        <fullName evidence="1">Uncharacterized protein</fullName>
    </submittedName>
</protein>
<evidence type="ECO:0000313" key="2">
    <source>
        <dbReference type="Proteomes" id="UP000192708"/>
    </source>
</evidence>
<name>A0A1W2C359_9BURK</name>
<gene>
    <name evidence="1" type="ORF">SAMN06296008_11844</name>
</gene>
<proteinExistence type="predicted"/>
<keyword evidence="2" id="KW-1185">Reference proteome</keyword>
<sequence length="39" mass="4399">MRGLIRTQSPLKLDEFNRISTPTRKVSTLGTIKTLVIVD</sequence>
<dbReference type="STRING" id="1938817.SAMN06296008_11844"/>
<accession>A0A1W2C359</accession>
<dbReference type="EMBL" id="FWXJ01000018">
    <property type="protein sequence ID" value="SMC79619.1"/>
    <property type="molecule type" value="Genomic_DNA"/>
</dbReference>